<keyword evidence="9" id="KW-1185">Reference proteome</keyword>
<reference evidence="8 9" key="1">
    <citation type="submission" date="2020-08" db="EMBL/GenBank/DDBJ databases">
        <title>Aphidius gifuensis genome sequencing and assembly.</title>
        <authorList>
            <person name="Du Z."/>
        </authorList>
    </citation>
    <scope>NUCLEOTIDE SEQUENCE [LARGE SCALE GENOMIC DNA]</scope>
    <source>
        <strain evidence="8">YNYX2018</strain>
        <tissue evidence="8">Adults</tissue>
    </source>
</reference>
<comment type="subcellular location">
    <subcellularLocation>
        <location evidence="1 7">Membrane</location>
        <topology evidence="1 7">Multi-pass membrane protein</topology>
    </subcellularLocation>
</comment>
<evidence type="ECO:0000256" key="7">
    <source>
        <dbReference type="RuleBase" id="RU361218"/>
    </source>
</evidence>
<protein>
    <recommendedName>
        <fullName evidence="7">Tetraspanin</fullName>
    </recommendedName>
</protein>
<feature type="transmembrane region" description="Helical" evidence="7">
    <location>
        <begin position="82"/>
        <end position="105"/>
    </location>
</feature>
<dbReference type="Gene3D" id="1.10.1450.10">
    <property type="entry name" value="Tetraspanin"/>
    <property type="match status" value="1"/>
</dbReference>
<comment type="similarity">
    <text evidence="2 7">Belongs to the tetraspanin (TM4SF) family.</text>
</comment>
<dbReference type="Proteomes" id="UP000639338">
    <property type="component" value="Unassembled WGS sequence"/>
</dbReference>
<dbReference type="Pfam" id="PF00335">
    <property type="entry name" value="Tetraspanin"/>
    <property type="match status" value="1"/>
</dbReference>
<proteinExistence type="inferred from homology"/>
<evidence type="ECO:0000256" key="5">
    <source>
        <dbReference type="ARBA" id="ARBA00023136"/>
    </source>
</evidence>
<dbReference type="InterPro" id="IPR000301">
    <property type="entry name" value="Tetraspanin_animals"/>
</dbReference>
<accession>A0A834Y3Z6</accession>
<feature type="transmembrane region" description="Helical" evidence="7">
    <location>
        <begin position="48"/>
        <end position="75"/>
    </location>
</feature>
<gene>
    <name evidence="8" type="ORF">HCN44_009846</name>
</gene>
<dbReference type="SUPFAM" id="SSF48652">
    <property type="entry name" value="Tetraspanin"/>
    <property type="match status" value="1"/>
</dbReference>
<feature type="transmembrane region" description="Helical" evidence="7">
    <location>
        <begin position="12"/>
        <end position="36"/>
    </location>
</feature>
<evidence type="ECO:0000256" key="4">
    <source>
        <dbReference type="ARBA" id="ARBA00022989"/>
    </source>
</evidence>
<evidence type="ECO:0000256" key="6">
    <source>
        <dbReference type="PIRSR" id="PIRSR002419-1"/>
    </source>
</evidence>
<dbReference type="EMBL" id="JACMRX010000002">
    <property type="protein sequence ID" value="KAF7996061.1"/>
    <property type="molecule type" value="Genomic_DNA"/>
</dbReference>
<keyword evidence="4 7" id="KW-1133">Transmembrane helix</keyword>
<dbReference type="InterPro" id="IPR018499">
    <property type="entry name" value="Tetraspanin/Peripherin"/>
</dbReference>
<comment type="caution">
    <text evidence="8">The sequence shown here is derived from an EMBL/GenBank/DDBJ whole genome shotgun (WGS) entry which is preliminary data.</text>
</comment>
<dbReference type="GO" id="GO:0005886">
    <property type="term" value="C:plasma membrane"/>
    <property type="evidence" value="ECO:0007669"/>
    <property type="project" value="TreeGrafter"/>
</dbReference>
<dbReference type="PROSITE" id="PS00421">
    <property type="entry name" value="TM4_1"/>
    <property type="match status" value="1"/>
</dbReference>
<organism evidence="8 9">
    <name type="scientific">Aphidius gifuensis</name>
    <name type="common">Parasitoid wasp</name>
    <dbReference type="NCBI Taxonomy" id="684658"/>
    <lineage>
        <taxon>Eukaryota</taxon>
        <taxon>Metazoa</taxon>
        <taxon>Ecdysozoa</taxon>
        <taxon>Arthropoda</taxon>
        <taxon>Hexapoda</taxon>
        <taxon>Insecta</taxon>
        <taxon>Pterygota</taxon>
        <taxon>Neoptera</taxon>
        <taxon>Endopterygota</taxon>
        <taxon>Hymenoptera</taxon>
        <taxon>Apocrita</taxon>
        <taxon>Ichneumonoidea</taxon>
        <taxon>Braconidae</taxon>
        <taxon>Aphidiinae</taxon>
        <taxon>Aphidius</taxon>
    </lineage>
</organism>
<dbReference type="PANTHER" id="PTHR19282">
    <property type="entry name" value="TETRASPANIN"/>
    <property type="match status" value="1"/>
</dbReference>
<feature type="transmembrane region" description="Helical" evidence="7">
    <location>
        <begin position="204"/>
        <end position="226"/>
    </location>
</feature>
<evidence type="ECO:0000313" key="8">
    <source>
        <dbReference type="EMBL" id="KAF7996061.1"/>
    </source>
</evidence>
<dbReference type="InterPro" id="IPR018503">
    <property type="entry name" value="Tetraspanin_CS"/>
</dbReference>
<keyword evidence="6" id="KW-1015">Disulfide bond</keyword>
<dbReference type="PANTHER" id="PTHR19282:SF456">
    <property type="entry name" value="CD63 MOLECULE"/>
    <property type="match status" value="1"/>
</dbReference>
<sequence length="241" mass="26681">MVSGGMACIKYILFAFNFAFAICGVACIAVGGWIVAQYKGYSNFVDNWFYAAPIIILVVGIIVFLVSFFGCCGAVKENHCMIITFSVLLLVILALEVGAGISGYMMRRNIGTMLQQRMNNTLHEYETNDDVKNSWDVMQHDLGCCGINSSSDWWPKPHKHPRLPLSCCHEVPATKECEYNAVGAFNEGCMTKLKAKFEGNALKIGIAVLVMAFIQLVGVFFACCLARSIRREYETVETTAH</sequence>
<dbReference type="PRINTS" id="PR00259">
    <property type="entry name" value="TMFOUR"/>
</dbReference>
<dbReference type="CDD" id="cd03127">
    <property type="entry name" value="tetraspanin_LEL"/>
    <property type="match status" value="1"/>
</dbReference>
<keyword evidence="5 7" id="KW-0472">Membrane</keyword>
<evidence type="ECO:0000256" key="1">
    <source>
        <dbReference type="ARBA" id="ARBA00004141"/>
    </source>
</evidence>
<feature type="disulfide bond" evidence="6">
    <location>
        <begin position="145"/>
        <end position="167"/>
    </location>
</feature>
<keyword evidence="3 7" id="KW-0812">Transmembrane</keyword>
<evidence type="ECO:0000313" key="9">
    <source>
        <dbReference type="Proteomes" id="UP000639338"/>
    </source>
</evidence>
<dbReference type="AlphaFoldDB" id="A0A834Y3Z6"/>
<name>A0A834Y3Z6_APHGI</name>
<feature type="disulfide bond" evidence="6">
    <location>
        <begin position="144"/>
        <end position="189"/>
    </location>
</feature>
<dbReference type="OrthoDB" id="10033535at2759"/>
<dbReference type="PIRSF" id="PIRSF002419">
    <property type="entry name" value="Tetraspanin"/>
    <property type="match status" value="1"/>
</dbReference>
<evidence type="ECO:0000256" key="2">
    <source>
        <dbReference type="ARBA" id="ARBA00006840"/>
    </source>
</evidence>
<dbReference type="InterPro" id="IPR008952">
    <property type="entry name" value="Tetraspanin_EC2_sf"/>
</dbReference>
<evidence type="ECO:0000256" key="3">
    <source>
        <dbReference type="ARBA" id="ARBA00022692"/>
    </source>
</evidence>